<evidence type="ECO:0000256" key="3">
    <source>
        <dbReference type="ARBA" id="ARBA00023235"/>
    </source>
</evidence>
<keyword evidence="7" id="KW-1185">Reference proteome</keyword>
<reference evidence="6" key="1">
    <citation type="submission" date="2020-12" db="EMBL/GenBank/DDBJ databases">
        <title>The genome sequence of Inhella sp. 1Y17.</title>
        <authorList>
            <person name="Liu Y."/>
        </authorList>
    </citation>
    <scope>NUCLEOTIDE SEQUENCE</scope>
    <source>
        <strain evidence="6">1Y17</strain>
    </source>
</reference>
<keyword evidence="4" id="KW-0732">Signal</keyword>
<dbReference type="PROSITE" id="PS50072">
    <property type="entry name" value="CSA_PPIASE_2"/>
    <property type="match status" value="1"/>
</dbReference>
<feature type="chain" id="PRO_5037380738" description="peptidylprolyl isomerase" evidence="4">
    <location>
        <begin position="23"/>
        <end position="292"/>
    </location>
</feature>
<feature type="signal peptide" evidence="4">
    <location>
        <begin position="1"/>
        <end position="22"/>
    </location>
</feature>
<proteinExistence type="predicted"/>
<dbReference type="InterPro" id="IPR002130">
    <property type="entry name" value="Cyclophilin-type_PPIase_dom"/>
</dbReference>
<dbReference type="EC" id="5.2.1.8" evidence="1"/>
<gene>
    <name evidence="6" type="ORF">I7X39_14020</name>
</gene>
<dbReference type="SUPFAM" id="SSF50891">
    <property type="entry name" value="Cyclophilin-like"/>
    <property type="match status" value="1"/>
</dbReference>
<dbReference type="AlphaFoldDB" id="A0A931J3D4"/>
<dbReference type="PANTHER" id="PTHR43246">
    <property type="entry name" value="PEPTIDYL-PROLYL CIS-TRANS ISOMERASE CYP38, CHLOROPLASTIC"/>
    <property type="match status" value="1"/>
</dbReference>
<evidence type="ECO:0000256" key="2">
    <source>
        <dbReference type="ARBA" id="ARBA00023110"/>
    </source>
</evidence>
<dbReference type="GO" id="GO:0003755">
    <property type="term" value="F:peptidyl-prolyl cis-trans isomerase activity"/>
    <property type="evidence" value="ECO:0007669"/>
    <property type="project" value="UniProtKB-KW"/>
</dbReference>
<accession>A0A931J3D4</accession>
<evidence type="ECO:0000256" key="1">
    <source>
        <dbReference type="ARBA" id="ARBA00013194"/>
    </source>
</evidence>
<evidence type="ECO:0000259" key="5">
    <source>
        <dbReference type="PROSITE" id="PS50072"/>
    </source>
</evidence>
<sequence>MTMRPILNLLLGGLLLGLSACGGGGGSAGGGGRPSVTNISANPVQFGRTMVVSVSGFELADGAIQLDVSDGGCEELTTVTGGTETQQQFTCKVANLGALRPKVRDAEGKLLAELSLNVPMPQVTMRMTQGTRTGTFVVELDPGAARSTVRNFLDYVNAGFYTSTLMHRVEQGVVAQGGLYTNNAQRTAKTALFPPIKLQADNGLKHLKYSLAMFHGAEPDSATSEFFLNLKDNPQFDFGVHPQGYTVFGKVVSGFEIVDEFSKLPGRTVPLEEPFAFLPDPVVVITSIVQTR</sequence>
<dbReference type="InterPro" id="IPR044665">
    <property type="entry name" value="E_coli_cyclophilin_A-like"/>
</dbReference>
<keyword evidence="3 6" id="KW-0413">Isomerase</keyword>
<organism evidence="6 7">
    <name type="scientific">Inhella proteolytica</name>
    <dbReference type="NCBI Taxonomy" id="2795029"/>
    <lineage>
        <taxon>Bacteria</taxon>
        <taxon>Pseudomonadati</taxon>
        <taxon>Pseudomonadota</taxon>
        <taxon>Betaproteobacteria</taxon>
        <taxon>Burkholderiales</taxon>
        <taxon>Sphaerotilaceae</taxon>
        <taxon>Inhella</taxon>
    </lineage>
</organism>
<dbReference type="Pfam" id="PF00160">
    <property type="entry name" value="Pro_isomerase"/>
    <property type="match status" value="1"/>
</dbReference>
<evidence type="ECO:0000313" key="6">
    <source>
        <dbReference type="EMBL" id="MBH9578018.1"/>
    </source>
</evidence>
<dbReference type="Proteomes" id="UP000613266">
    <property type="component" value="Unassembled WGS sequence"/>
</dbReference>
<comment type="caution">
    <text evidence="6">The sequence shown here is derived from an EMBL/GenBank/DDBJ whole genome shotgun (WGS) entry which is preliminary data.</text>
</comment>
<name>A0A931J3D4_9BURK</name>
<protein>
    <recommendedName>
        <fullName evidence="1">peptidylprolyl isomerase</fullName>
        <ecNumber evidence="1">5.2.1.8</ecNumber>
    </recommendedName>
</protein>
<dbReference type="Gene3D" id="2.40.100.10">
    <property type="entry name" value="Cyclophilin-like"/>
    <property type="match status" value="1"/>
</dbReference>
<evidence type="ECO:0000313" key="7">
    <source>
        <dbReference type="Proteomes" id="UP000613266"/>
    </source>
</evidence>
<dbReference type="PROSITE" id="PS51257">
    <property type="entry name" value="PROKAR_LIPOPROTEIN"/>
    <property type="match status" value="1"/>
</dbReference>
<dbReference type="EMBL" id="JAEDAK010000009">
    <property type="protein sequence ID" value="MBH9578018.1"/>
    <property type="molecule type" value="Genomic_DNA"/>
</dbReference>
<keyword evidence="2" id="KW-0697">Rotamase</keyword>
<feature type="domain" description="PPIase cyclophilin-type" evidence="5">
    <location>
        <begin position="130"/>
        <end position="290"/>
    </location>
</feature>
<dbReference type="InterPro" id="IPR029000">
    <property type="entry name" value="Cyclophilin-like_dom_sf"/>
</dbReference>
<evidence type="ECO:0000256" key="4">
    <source>
        <dbReference type="SAM" id="SignalP"/>
    </source>
</evidence>